<gene>
    <name evidence="1" type="ORF">PR048_017638</name>
</gene>
<protein>
    <submittedName>
        <fullName evidence="1">Uncharacterized protein</fullName>
    </submittedName>
</protein>
<reference evidence="1 2" key="1">
    <citation type="submission" date="2023-02" db="EMBL/GenBank/DDBJ databases">
        <title>LHISI_Scaffold_Assembly.</title>
        <authorList>
            <person name="Stuart O.P."/>
            <person name="Cleave R."/>
            <person name="Magrath M.J.L."/>
            <person name="Mikheyev A.S."/>
        </authorList>
    </citation>
    <scope>NUCLEOTIDE SEQUENCE [LARGE SCALE GENOMIC DNA]</scope>
    <source>
        <strain evidence="1">Daus_M_001</strain>
        <tissue evidence="1">Leg muscle</tissue>
    </source>
</reference>
<sequence length="398" mass="43984">MQARKLVFNVICCFTEHVDARLDLSETVGAGKSRERSVGKPISSCSQRTNTQHKLASSDDWLCCLHNVTSTATSSLALKKKYDLRNSNQYALSSSLKKAGPQLCSGIFSSLLYDSVLLHRQYRSTSYSTANIVQRPTPPPIPFRVLLHRQYRSASYSTANNVQHSTPPPIPFSVLLHRQYRSASYSTANTVQGPTPPPIPFTVLLHRQYRSGSYSTANTVQGPTPPPIPFSILLHRQYRSASYSTANTVQRPTPPPIPFSVLLHRQYRSASYSTANIVQRPTPPPIPFSVLLHRQYRSASYSTANTVQGPTPPPIPFSVLLHRQYRSGVICLGDRASSAGIKGRGKREISEETRRPAASYSAIPMCENPGVTRSGIEPGLSWWDASKLTAQLPLPRAQ</sequence>
<name>A0ABQ9HA61_9NEOP</name>
<proteinExistence type="predicted"/>
<dbReference type="Proteomes" id="UP001159363">
    <property type="component" value="Chromosome 5"/>
</dbReference>
<dbReference type="EMBL" id="JARBHB010000006">
    <property type="protein sequence ID" value="KAJ8881165.1"/>
    <property type="molecule type" value="Genomic_DNA"/>
</dbReference>
<evidence type="ECO:0000313" key="2">
    <source>
        <dbReference type="Proteomes" id="UP001159363"/>
    </source>
</evidence>
<keyword evidence="2" id="KW-1185">Reference proteome</keyword>
<comment type="caution">
    <text evidence="1">The sequence shown here is derived from an EMBL/GenBank/DDBJ whole genome shotgun (WGS) entry which is preliminary data.</text>
</comment>
<evidence type="ECO:0000313" key="1">
    <source>
        <dbReference type="EMBL" id="KAJ8881165.1"/>
    </source>
</evidence>
<organism evidence="1 2">
    <name type="scientific">Dryococelus australis</name>
    <dbReference type="NCBI Taxonomy" id="614101"/>
    <lineage>
        <taxon>Eukaryota</taxon>
        <taxon>Metazoa</taxon>
        <taxon>Ecdysozoa</taxon>
        <taxon>Arthropoda</taxon>
        <taxon>Hexapoda</taxon>
        <taxon>Insecta</taxon>
        <taxon>Pterygota</taxon>
        <taxon>Neoptera</taxon>
        <taxon>Polyneoptera</taxon>
        <taxon>Phasmatodea</taxon>
        <taxon>Verophasmatodea</taxon>
        <taxon>Anareolatae</taxon>
        <taxon>Phasmatidae</taxon>
        <taxon>Eurycanthinae</taxon>
        <taxon>Dryococelus</taxon>
    </lineage>
</organism>
<accession>A0ABQ9HA61</accession>